<dbReference type="GO" id="GO:0070224">
    <property type="term" value="F:sulfide:quinone oxidoreductase activity"/>
    <property type="evidence" value="ECO:0007669"/>
    <property type="project" value="TreeGrafter"/>
</dbReference>
<dbReference type="InterPro" id="IPR015904">
    <property type="entry name" value="Sulphide_quinone_reductase"/>
</dbReference>
<organism evidence="8 9">
    <name type="scientific">Geobacillus proteiniphilus</name>
    <dbReference type="NCBI Taxonomy" id="860353"/>
    <lineage>
        <taxon>Bacteria</taxon>
        <taxon>Bacillati</taxon>
        <taxon>Bacillota</taxon>
        <taxon>Bacilli</taxon>
        <taxon>Bacillales</taxon>
        <taxon>Anoxybacillaceae</taxon>
        <taxon>Geobacillus</taxon>
    </lineage>
</organism>
<dbReference type="Pfam" id="PF07992">
    <property type="entry name" value="Pyr_redox_2"/>
    <property type="match status" value="1"/>
</dbReference>
<name>A0A1Q5T7W7_9BACL</name>
<comment type="caution">
    <text evidence="8">The sequence shown here is derived from an EMBL/GenBank/DDBJ whole genome shotgun (WGS) entry which is preliminary data.</text>
</comment>
<dbReference type="GO" id="GO:0070221">
    <property type="term" value="P:sulfide oxidation, using sulfide:quinone oxidoreductase"/>
    <property type="evidence" value="ECO:0007669"/>
    <property type="project" value="TreeGrafter"/>
</dbReference>
<evidence type="ECO:0000256" key="4">
    <source>
        <dbReference type="ARBA" id="ARBA00022827"/>
    </source>
</evidence>
<evidence type="ECO:0000256" key="1">
    <source>
        <dbReference type="ARBA" id="ARBA00001974"/>
    </source>
</evidence>
<proteinExistence type="predicted"/>
<keyword evidence="4" id="KW-0274">FAD</keyword>
<evidence type="ECO:0000256" key="2">
    <source>
        <dbReference type="ARBA" id="ARBA00022630"/>
    </source>
</evidence>
<keyword evidence="2" id="KW-0285">Flavoprotein</keyword>
<dbReference type="Pfam" id="PF00753">
    <property type="entry name" value="Lactamase_B"/>
    <property type="match status" value="1"/>
</dbReference>
<dbReference type="Gene3D" id="3.50.50.60">
    <property type="entry name" value="FAD/NAD(P)-binding domain"/>
    <property type="match status" value="1"/>
</dbReference>
<reference evidence="8 9" key="1">
    <citation type="submission" date="2016-11" db="EMBL/GenBank/DDBJ databases">
        <authorList>
            <person name="Kadnikov V."/>
            <person name="Nazina T."/>
        </authorList>
    </citation>
    <scope>NUCLEOTIDE SEQUENCE [LARGE SCALE GENOMIC DNA]</scope>
    <source>
        <strain evidence="8 9">1017</strain>
    </source>
</reference>
<dbReference type="SMART" id="SM00849">
    <property type="entry name" value="Lactamase_B"/>
    <property type="match status" value="1"/>
</dbReference>
<evidence type="ECO:0000256" key="5">
    <source>
        <dbReference type="ARBA" id="ARBA00022946"/>
    </source>
</evidence>
<evidence type="ECO:0000259" key="7">
    <source>
        <dbReference type="SMART" id="SM00849"/>
    </source>
</evidence>
<sequence length="431" mass="47831">MVANVYDAKVAIVGAGSAGISIAARLLRKNRQLHGQVLLIDPSDKHYYQSLWTLVGGGAAKVEDSVREQASLIPEGAKWLKEAVYTFSPENNTLETKEGSTVRYDYLVVAAGIEIYWDQIKGLKETIGKNGVCSNYSYDYVQSTWENIRNFRGGTAIFTQPSTPVKCGGAPQKIMYLADDYFRQSGVREHTNIIFASGLPNIFAVKRYADTLEQVIQRKNIETKYRVELVEIDGDTKKATFEHLFFDEQLAHMSYLVGCQRTGEAIVIDPGRNIDWYIDTAKKEGLQIVAATETHIHADFVSGAKELVKRCGAKLYLSDEGDENWKYEYLDEVDHELVKEGSVFTVGNVEFQVLHTPGHTPEHVSFILTDKGGGATKPMGIFTGDFVFVGDVGRPDLLEKAAGVSGTADVGARQMFESLKKFKALPDYLQV</sequence>
<dbReference type="CDD" id="cd07724">
    <property type="entry name" value="POD-like_MBL-fold"/>
    <property type="match status" value="1"/>
</dbReference>
<dbReference type="InterPro" id="IPR023753">
    <property type="entry name" value="FAD/NAD-binding_dom"/>
</dbReference>
<dbReference type="GO" id="GO:0006749">
    <property type="term" value="P:glutathione metabolic process"/>
    <property type="evidence" value="ECO:0007669"/>
    <property type="project" value="InterPro"/>
</dbReference>
<evidence type="ECO:0000313" key="9">
    <source>
        <dbReference type="Proteomes" id="UP000186030"/>
    </source>
</evidence>
<keyword evidence="3" id="KW-0874">Quinone</keyword>
<dbReference type="SUPFAM" id="SSF51905">
    <property type="entry name" value="FAD/NAD(P)-binding domain"/>
    <property type="match status" value="2"/>
</dbReference>
<comment type="cofactor">
    <cofactor evidence="1">
        <name>FAD</name>
        <dbReference type="ChEBI" id="CHEBI:57692"/>
    </cofactor>
</comment>
<dbReference type="EMBL" id="MQMG01000003">
    <property type="protein sequence ID" value="OKO96322.1"/>
    <property type="molecule type" value="Genomic_DNA"/>
</dbReference>
<dbReference type="SUPFAM" id="SSF56281">
    <property type="entry name" value="Metallo-hydrolase/oxidoreductase"/>
    <property type="match status" value="1"/>
</dbReference>
<feature type="domain" description="Metallo-beta-lactamase" evidence="7">
    <location>
        <begin position="251"/>
        <end position="428"/>
    </location>
</feature>
<dbReference type="PANTHER" id="PTHR10632">
    <property type="entry name" value="SULFIDE:QUINONE OXIDOREDUCTASE"/>
    <property type="match status" value="1"/>
</dbReference>
<evidence type="ECO:0000313" key="8">
    <source>
        <dbReference type="EMBL" id="OKO96322.1"/>
    </source>
</evidence>
<keyword evidence="6" id="KW-0560">Oxidoreductase</keyword>
<dbReference type="GO" id="GO:0071949">
    <property type="term" value="F:FAD binding"/>
    <property type="evidence" value="ECO:0007669"/>
    <property type="project" value="TreeGrafter"/>
</dbReference>
<reference evidence="9" key="2">
    <citation type="submission" date="2017-01" db="EMBL/GenBank/DDBJ databases">
        <title>Genome sequencing and annotation of Geobacillus sp. 1017, a Hydrocarbon-Oxidizing Thermophilic Bacterium Isolated from a Heavy Oil Reservoir (China).</title>
        <authorList>
            <person name="Kadnikov V.V."/>
            <person name="Mardanov A.V."/>
            <person name="Poltaraus A.B."/>
            <person name="Sokolova D.S."/>
            <person name="Semenova E.M."/>
            <person name="Ravin N.V."/>
            <person name="Tourova T.P."/>
            <person name="Nazina T.N."/>
        </authorList>
    </citation>
    <scope>NUCLEOTIDE SEQUENCE [LARGE SCALE GENOMIC DNA]</scope>
    <source>
        <strain evidence="9">1017</strain>
    </source>
</reference>
<dbReference type="Proteomes" id="UP000186030">
    <property type="component" value="Unassembled WGS sequence"/>
</dbReference>
<dbReference type="InterPro" id="IPR036188">
    <property type="entry name" value="FAD/NAD-bd_sf"/>
</dbReference>
<dbReference type="InterPro" id="IPR036866">
    <property type="entry name" value="RibonucZ/Hydroxyglut_hydro"/>
</dbReference>
<dbReference type="GO" id="GO:0050313">
    <property type="term" value="F:sulfur dioxygenase activity"/>
    <property type="evidence" value="ECO:0007669"/>
    <property type="project" value="InterPro"/>
</dbReference>
<dbReference type="FunFam" id="3.50.50.60:FF:000034">
    <property type="entry name" value="sulfide:quinone oxidoreductase, mitochondrial"/>
    <property type="match status" value="1"/>
</dbReference>
<dbReference type="InterPro" id="IPR044528">
    <property type="entry name" value="POD-like_MBL-fold"/>
</dbReference>
<evidence type="ECO:0000256" key="6">
    <source>
        <dbReference type="ARBA" id="ARBA00023002"/>
    </source>
</evidence>
<accession>A0A1Q5T7W7</accession>
<gene>
    <name evidence="8" type="ORF">BRO54_0501</name>
</gene>
<keyword evidence="5" id="KW-0809">Transit peptide</keyword>
<dbReference type="Gene3D" id="3.60.15.10">
    <property type="entry name" value="Ribonuclease Z/Hydroxyacylglutathione hydrolase-like"/>
    <property type="match status" value="1"/>
</dbReference>
<dbReference type="AlphaFoldDB" id="A0A1Q5T7W7"/>
<protein>
    <submittedName>
        <fullName evidence="8">FAD-dependent pyridine nucleotide-disulfide oxidoreductase</fullName>
    </submittedName>
</protein>
<dbReference type="GO" id="GO:0048038">
    <property type="term" value="F:quinone binding"/>
    <property type="evidence" value="ECO:0007669"/>
    <property type="project" value="UniProtKB-KW"/>
</dbReference>
<dbReference type="PANTHER" id="PTHR10632:SF2">
    <property type="entry name" value="SULFIDE:QUINONE OXIDOREDUCTASE, MITOCHONDRIAL"/>
    <property type="match status" value="1"/>
</dbReference>
<evidence type="ECO:0000256" key="3">
    <source>
        <dbReference type="ARBA" id="ARBA00022719"/>
    </source>
</evidence>
<dbReference type="InterPro" id="IPR001279">
    <property type="entry name" value="Metallo-B-lactamas"/>
</dbReference>